<evidence type="ECO:0000256" key="4">
    <source>
        <dbReference type="ARBA" id="ARBA00022989"/>
    </source>
</evidence>
<protein>
    <submittedName>
        <fullName evidence="8">Sulfatase</fullName>
    </submittedName>
</protein>
<feature type="transmembrane region" description="Helical" evidence="6">
    <location>
        <begin position="146"/>
        <end position="164"/>
    </location>
</feature>
<feature type="transmembrane region" description="Helical" evidence="6">
    <location>
        <begin position="57"/>
        <end position="81"/>
    </location>
</feature>
<dbReference type="RefSeq" id="WP_204788080.1">
    <property type="nucleotide sequence ID" value="NZ_CABFLZ010000011.1"/>
</dbReference>
<feature type="transmembrane region" description="Helical" evidence="6">
    <location>
        <begin position="180"/>
        <end position="201"/>
    </location>
</feature>
<evidence type="ECO:0000256" key="2">
    <source>
        <dbReference type="ARBA" id="ARBA00022475"/>
    </source>
</evidence>
<dbReference type="Gene3D" id="3.40.720.10">
    <property type="entry name" value="Alkaline Phosphatase, subunit A"/>
    <property type="match status" value="1"/>
</dbReference>
<dbReference type="EMBL" id="CABFLZ010000011">
    <property type="protein sequence ID" value="VTY04256.1"/>
    <property type="molecule type" value="Genomic_DNA"/>
</dbReference>
<dbReference type="Proteomes" id="UP000626795">
    <property type="component" value="Unassembled WGS sequence"/>
</dbReference>
<sequence length="669" mass="76412">MSRLLAYKKILCNSFSLWFFTVLILFIERCVMSQYYLSDDIRSRYSEDIIQLIIKGLLFDIKATSVLTALPFLLGLFSLLNSKTVAVYGRIQALLSTVLLSIVFALAIGNWFYYGVYDRQFDVFIFGLAEEDTVAVLKTIWSDFPIIWGLIALAIATALFWKFFSQINRYSFSSTTTSKAAWIAIIMIPILILSIGMRGSFGKFPLRQTSMQISSLPQINKLVPNALISLNWAFSEHRNSNNFIEVADSDGIELMNRLQNQKADANLNRLFTRTNKNLIVEQHKPNVVFAVMESMSTHLLSLNTPERDLLGELDKHWKEDWVYSRFISEGDGTSDSLHRFFIRSPRLNLSQSAAKNKIFPGNMFKPYLDAGYRIVYITAGNGGWRDFDGFLRHLGVYEIVDENALKARYPEAQSSTWGVPDKFMFRYAEDELKQAKKNNTPIFIMMLSVTNHPPYQLPKPNQAKDFHLTEQEKQRLSSLATGKELNEIFNTFRYSNDQLGRFISHTKSIAPDTIIAATGDHNMRAISYPAPNEIALGHSVPFYLYVPPIYRSNAEYHPERAGSHKDILPTLYNLSLSETPYYQTGCNLTASTTDSSWCGYGYNPEVLVTEHGFYNLNNKEFHHWNNQGLQTADAEISQPPAEDIPSIERGSVYTQFLDWQINRIATTHH</sequence>
<dbReference type="SUPFAM" id="SSF53649">
    <property type="entry name" value="Alkaline phosphatase-like"/>
    <property type="match status" value="1"/>
</dbReference>
<keyword evidence="4 6" id="KW-1133">Transmembrane helix</keyword>
<proteinExistence type="predicted"/>
<dbReference type="CDD" id="cd16015">
    <property type="entry name" value="LTA_synthase"/>
    <property type="match status" value="1"/>
</dbReference>
<keyword evidence="5 6" id="KW-0472">Membrane</keyword>
<evidence type="ECO:0000256" key="1">
    <source>
        <dbReference type="ARBA" id="ARBA00004651"/>
    </source>
</evidence>
<evidence type="ECO:0000256" key="6">
    <source>
        <dbReference type="SAM" id="Phobius"/>
    </source>
</evidence>
<feature type="domain" description="Sulfatase N-terminal" evidence="7">
    <location>
        <begin position="285"/>
        <end position="574"/>
    </location>
</feature>
<evidence type="ECO:0000313" key="8">
    <source>
        <dbReference type="EMBL" id="VTY04256.1"/>
    </source>
</evidence>
<dbReference type="Pfam" id="PF00884">
    <property type="entry name" value="Sulfatase"/>
    <property type="match status" value="1"/>
</dbReference>
<organism evidence="8 9">
    <name type="scientific">Neisseria subflava</name>
    <dbReference type="NCBI Taxonomy" id="28449"/>
    <lineage>
        <taxon>Bacteria</taxon>
        <taxon>Pseudomonadati</taxon>
        <taxon>Pseudomonadota</taxon>
        <taxon>Betaproteobacteria</taxon>
        <taxon>Neisseriales</taxon>
        <taxon>Neisseriaceae</taxon>
        <taxon>Neisseria</taxon>
    </lineage>
</organism>
<dbReference type="GO" id="GO:0005886">
    <property type="term" value="C:plasma membrane"/>
    <property type="evidence" value="ECO:0007669"/>
    <property type="project" value="UniProtKB-SubCell"/>
</dbReference>
<reference evidence="8" key="1">
    <citation type="submission" date="2019-05" db="EMBL/GenBank/DDBJ databases">
        <authorList>
            <person name="Hibberd M."/>
        </authorList>
    </citation>
    <scope>NUCLEOTIDE SEQUENCE</scope>
    <source>
        <strain evidence="8">Neisseria_subflava_BgEED23</strain>
    </source>
</reference>
<feature type="transmembrane region" description="Helical" evidence="6">
    <location>
        <begin position="12"/>
        <end position="37"/>
    </location>
</feature>
<evidence type="ECO:0000259" key="7">
    <source>
        <dbReference type="Pfam" id="PF00884"/>
    </source>
</evidence>
<dbReference type="PANTHER" id="PTHR47371:SF3">
    <property type="entry name" value="PHOSPHOGLYCEROL TRANSFERASE I"/>
    <property type="match status" value="1"/>
</dbReference>
<evidence type="ECO:0000313" key="9">
    <source>
        <dbReference type="Proteomes" id="UP000626795"/>
    </source>
</evidence>
<dbReference type="PANTHER" id="PTHR47371">
    <property type="entry name" value="LIPOTEICHOIC ACID SYNTHASE"/>
    <property type="match status" value="1"/>
</dbReference>
<keyword evidence="3 6" id="KW-0812">Transmembrane</keyword>
<gene>
    <name evidence="8" type="ORF">ONOEEDHL_00004</name>
</gene>
<name>A0A9X9R0A9_NEISU</name>
<dbReference type="InterPro" id="IPR050448">
    <property type="entry name" value="OpgB/LTA_synthase_biosynth"/>
</dbReference>
<dbReference type="InterPro" id="IPR000917">
    <property type="entry name" value="Sulfatase_N"/>
</dbReference>
<evidence type="ECO:0000256" key="3">
    <source>
        <dbReference type="ARBA" id="ARBA00022692"/>
    </source>
</evidence>
<keyword evidence="2" id="KW-1003">Cell membrane</keyword>
<comment type="caution">
    <text evidence="8">The sequence shown here is derived from an EMBL/GenBank/DDBJ whole genome shotgun (WGS) entry which is preliminary data.</text>
</comment>
<dbReference type="AlphaFoldDB" id="A0A9X9R0A9"/>
<evidence type="ECO:0000256" key="5">
    <source>
        <dbReference type="ARBA" id="ARBA00023136"/>
    </source>
</evidence>
<comment type="subcellular location">
    <subcellularLocation>
        <location evidence="1">Cell membrane</location>
        <topology evidence="1">Multi-pass membrane protein</topology>
    </subcellularLocation>
</comment>
<accession>A0A9X9R0A9</accession>
<feature type="transmembrane region" description="Helical" evidence="6">
    <location>
        <begin position="93"/>
        <end position="114"/>
    </location>
</feature>
<keyword evidence="9" id="KW-1185">Reference proteome</keyword>
<dbReference type="InterPro" id="IPR017850">
    <property type="entry name" value="Alkaline_phosphatase_core_sf"/>
</dbReference>